<dbReference type="GO" id="GO:0005829">
    <property type="term" value="C:cytosol"/>
    <property type="evidence" value="ECO:0007669"/>
    <property type="project" value="TreeGrafter"/>
</dbReference>
<keyword evidence="5" id="KW-1185">Reference proteome</keyword>
<dbReference type="EMBL" id="CP024965">
    <property type="protein sequence ID" value="ATZ18761.1"/>
    <property type="molecule type" value="Genomic_DNA"/>
</dbReference>
<feature type="binding site" evidence="2">
    <location>
        <position position="110"/>
    </location>
    <ligand>
        <name>Mg(2+)</name>
        <dbReference type="ChEBI" id="CHEBI:18420"/>
    </ligand>
</feature>
<keyword evidence="2" id="KW-0234">DNA repair</keyword>
<keyword evidence="2" id="KW-0460">Magnesium</keyword>
<gene>
    <name evidence="2 4" type="primary">dinB</name>
    <name evidence="4" type="ORF">ESOMN_v1c03790</name>
</gene>
<dbReference type="NCBIfam" id="NF002677">
    <property type="entry name" value="PRK02406.1"/>
    <property type="match status" value="1"/>
</dbReference>
<reference evidence="4 5" key="1">
    <citation type="submission" date="2017-11" db="EMBL/GenBank/DDBJ databases">
        <title>Genome sequence of Entomoplasma somnilux PYAN-1 (ATCC 49194).</title>
        <authorList>
            <person name="Lo W.-S."/>
            <person name="Gasparich G.E."/>
            <person name="Kuo C.-H."/>
        </authorList>
    </citation>
    <scope>NUCLEOTIDE SEQUENCE [LARGE SCALE GENOMIC DNA]</scope>
    <source>
        <strain evidence="4 5">PYAN-1</strain>
    </source>
</reference>
<comment type="similarity">
    <text evidence="1 2">Belongs to the DNA polymerase type-Y family.</text>
</comment>
<keyword evidence="2" id="KW-0808">Transferase</keyword>
<organism evidence="4 5">
    <name type="scientific">Williamsoniiplasma somnilux</name>
    <dbReference type="NCBI Taxonomy" id="215578"/>
    <lineage>
        <taxon>Bacteria</taxon>
        <taxon>Bacillati</taxon>
        <taxon>Mycoplasmatota</taxon>
        <taxon>Mollicutes</taxon>
        <taxon>Entomoplasmatales</taxon>
        <taxon>Williamsoniiplasma</taxon>
    </lineage>
</organism>
<feature type="site" description="Substrate discrimination" evidence="2">
    <location>
        <position position="20"/>
    </location>
</feature>
<evidence type="ECO:0000256" key="2">
    <source>
        <dbReference type="HAMAP-Rule" id="MF_01113"/>
    </source>
</evidence>
<dbReference type="InterPro" id="IPR043128">
    <property type="entry name" value="Rev_trsase/Diguanyl_cyclase"/>
</dbReference>
<keyword evidence="2" id="KW-0227">DNA damage</keyword>
<dbReference type="Gene3D" id="3.30.1490.100">
    <property type="entry name" value="DNA polymerase, Y-family, little finger domain"/>
    <property type="match status" value="1"/>
</dbReference>
<dbReference type="GO" id="GO:0003887">
    <property type="term" value="F:DNA-directed DNA polymerase activity"/>
    <property type="evidence" value="ECO:0007669"/>
    <property type="project" value="UniProtKB-UniRule"/>
</dbReference>
<accession>A0A2K8P179</accession>
<dbReference type="Gene3D" id="1.10.150.20">
    <property type="entry name" value="5' to 3' exonuclease, C-terminal subdomain"/>
    <property type="match status" value="1"/>
</dbReference>
<dbReference type="InterPro" id="IPR017961">
    <property type="entry name" value="DNA_pol_Y-fam_little_finger"/>
</dbReference>
<dbReference type="GO" id="GO:0006261">
    <property type="term" value="P:DNA-templated DNA replication"/>
    <property type="evidence" value="ECO:0007669"/>
    <property type="project" value="UniProtKB-UniRule"/>
</dbReference>
<evidence type="ECO:0000259" key="3">
    <source>
        <dbReference type="PROSITE" id="PS50173"/>
    </source>
</evidence>
<keyword evidence="2" id="KW-0515">Mutator protein</keyword>
<keyword evidence="2" id="KW-0239">DNA-directed DNA polymerase</keyword>
<dbReference type="Pfam" id="PF00817">
    <property type="entry name" value="IMS"/>
    <property type="match status" value="1"/>
</dbReference>
<dbReference type="HAMAP" id="MF_01113">
    <property type="entry name" value="DNApol_IV"/>
    <property type="match status" value="1"/>
</dbReference>
<dbReference type="Pfam" id="PF11798">
    <property type="entry name" value="IMS_HHH"/>
    <property type="match status" value="1"/>
</dbReference>
<dbReference type="InterPro" id="IPR022880">
    <property type="entry name" value="DNApol_IV"/>
</dbReference>
<dbReference type="Gene3D" id="3.40.1170.60">
    <property type="match status" value="1"/>
</dbReference>
<comment type="subcellular location">
    <subcellularLocation>
        <location evidence="2">Cytoplasm</location>
    </subcellularLocation>
</comment>
<protein>
    <recommendedName>
        <fullName evidence="2">DNA polymerase IV</fullName>
        <shortName evidence="2">Pol IV</shortName>
        <ecNumber evidence="2">2.7.7.7</ecNumber>
    </recommendedName>
</protein>
<dbReference type="SUPFAM" id="SSF56672">
    <property type="entry name" value="DNA/RNA polymerases"/>
    <property type="match status" value="1"/>
</dbReference>
<keyword evidence="2" id="KW-0548">Nucleotidyltransferase</keyword>
<name>A0A2K8P179_9MOLU</name>
<dbReference type="Gene3D" id="3.30.70.270">
    <property type="match status" value="1"/>
</dbReference>
<feature type="active site" evidence="2">
    <location>
        <position position="111"/>
    </location>
</feature>
<dbReference type="GO" id="GO:0000287">
    <property type="term" value="F:magnesium ion binding"/>
    <property type="evidence" value="ECO:0007669"/>
    <property type="project" value="UniProtKB-UniRule"/>
</dbReference>
<feature type="binding site" evidence="2">
    <location>
        <position position="15"/>
    </location>
    <ligand>
        <name>Mg(2+)</name>
        <dbReference type="ChEBI" id="CHEBI:18420"/>
    </ligand>
</feature>
<dbReference type="Proteomes" id="UP000232230">
    <property type="component" value="Chromosome"/>
</dbReference>
<dbReference type="InterPro" id="IPR001126">
    <property type="entry name" value="UmuC"/>
</dbReference>
<keyword evidence="2" id="KW-0238">DNA-binding</keyword>
<comment type="catalytic activity">
    <reaction evidence="2">
        <text>DNA(n) + a 2'-deoxyribonucleoside 5'-triphosphate = DNA(n+1) + diphosphate</text>
        <dbReference type="Rhea" id="RHEA:22508"/>
        <dbReference type="Rhea" id="RHEA-COMP:17339"/>
        <dbReference type="Rhea" id="RHEA-COMP:17340"/>
        <dbReference type="ChEBI" id="CHEBI:33019"/>
        <dbReference type="ChEBI" id="CHEBI:61560"/>
        <dbReference type="ChEBI" id="CHEBI:173112"/>
        <dbReference type="EC" id="2.7.7.7"/>
    </reaction>
</comment>
<dbReference type="CDD" id="cd03586">
    <property type="entry name" value="PolY_Pol_IV_kappa"/>
    <property type="match status" value="1"/>
</dbReference>
<dbReference type="GO" id="GO:0006281">
    <property type="term" value="P:DNA repair"/>
    <property type="evidence" value="ECO:0007669"/>
    <property type="project" value="UniProtKB-UniRule"/>
</dbReference>
<comment type="function">
    <text evidence="2">Poorly processive, error-prone DNA polymerase involved in untargeted mutagenesis. Copies undamaged DNA at stalled replication forks, which arise in vivo from mismatched or misaligned primer ends. These misaligned primers can be extended by PolIV. Exhibits no 3'-5' exonuclease (proofreading) activity. May be involved in translesional synthesis, in conjunction with the beta clamp from PolIII.</text>
</comment>
<dbReference type="AlphaFoldDB" id="A0A2K8P179"/>
<dbReference type="GO" id="GO:0009432">
    <property type="term" value="P:SOS response"/>
    <property type="evidence" value="ECO:0007669"/>
    <property type="project" value="TreeGrafter"/>
</dbReference>
<dbReference type="RefSeq" id="WP_024863284.1">
    <property type="nucleotide sequence ID" value="NZ_CP024965.1"/>
</dbReference>
<dbReference type="InterPro" id="IPR024728">
    <property type="entry name" value="PolY_HhH_motif"/>
</dbReference>
<evidence type="ECO:0000256" key="1">
    <source>
        <dbReference type="ARBA" id="ARBA00010945"/>
    </source>
</evidence>
<dbReference type="PROSITE" id="PS50173">
    <property type="entry name" value="UMUC"/>
    <property type="match status" value="1"/>
</dbReference>
<keyword evidence="2" id="KW-0963">Cytoplasm</keyword>
<feature type="domain" description="UmuC" evidence="3">
    <location>
        <begin position="11"/>
        <end position="192"/>
    </location>
</feature>
<dbReference type="KEGG" id="esx:ESOMN_v1c03790"/>
<dbReference type="InterPro" id="IPR043502">
    <property type="entry name" value="DNA/RNA_pol_sf"/>
</dbReference>
<dbReference type="InterPro" id="IPR050116">
    <property type="entry name" value="DNA_polymerase-Y"/>
</dbReference>
<keyword evidence="2" id="KW-0235">DNA replication</keyword>
<comment type="subunit">
    <text evidence="2">Monomer.</text>
</comment>
<dbReference type="PANTHER" id="PTHR11076">
    <property type="entry name" value="DNA REPAIR POLYMERASE UMUC / TRANSFERASE FAMILY MEMBER"/>
    <property type="match status" value="1"/>
</dbReference>
<dbReference type="GO" id="GO:0042276">
    <property type="term" value="P:error-prone translesion synthesis"/>
    <property type="evidence" value="ECO:0007669"/>
    <property type="project" value="TreeGrafter"/>
</dbReference>
<dbReference type="EC" id="2.7.7.7" evidence="2"/>
<evidence type="ECO:0000313" key="4">
    <source>
        <dbReference type="EMBL" id="ATZ18761.1"/>
    </source>
</evidence>
<dbReference type="SUPFAM" id="SSF100879">
    <property type="entry name" value="Lesion bypass DNA polymerase (Y-family), little finger domain"/>
    <property type="match status" value="1"/>
</dbReference>
<evidence type="ECO:0000313" key="5">
    <source>
        <dbReference type="Proteomes" id="UP000232230"/>
    </source>
</evidence>
<sequence>MQTSIKKEKIIFHIDMDAFFASCTQAKYKQLRNKPIAIAYNNKHSIIVAASYESRKYGIKSAMNLVEAKKKCPNLIVVEPEHSLYIETSKKIWELIGEKFSKKIEVASIDECYLDVSDLININKSVKTIALEIQHEIYSKFKLTCSIGISWNKFLAKMGTDLQKPSGITILTPQNFKEKIWNLNIGKMIGVGNVTGASLIKNDINTIGELAQISDAKIYEILGRNGLILKQKANGIDDSVVSVQNNENKSISNEVTLNRPTNNLEELEAIVKQITEHIFLRINIRNLLVKTVFVHVRYVWKNKNNETFNITKHHLGRSKQITLENYENNFEILYASILECFYYLQNPEKDISLIGVGFTNLINVMQYNKQISFEDDPEKLNLTKPKVLEIIRDMNKKSKNLIITADKLQTSNPIQKKFIDKNIDKKISNKKK</sequence>
<comment type="cofactor">
    <cofactor evidence="2">
        <name>Mg(2+)</name>
        <dbReference type="ChEBI" id="CHEBI:18420"/>
    </cofactor>
    <text evidence="2">Binds 2 magnesium ions per subunit.</text>
</comment>
<dbReference type="PANTHER" id="PTHR11076:SF33">
    <property type="entry name" value="DNA POLYMERASE KAPPA"/>
    <property type="match status" value="1"/>
</dbReference>
<keyword evidence="2" id="KW-0479">Metal-binding</keyword>
<proteinExistence type="inferred from homology"/>
<dbReference type="GO" id="GO:0003684">
    <property type="term" value="F:damaged DNA binding"/>
    <property type="evidence" value="ECO:0007669"/>
    <property type="project" value="InterPro"/>
</dbReference>
<dbReference type="Pfam" id="PF11799">
    <property type="entry name" value="IMS_C"/>
    <property type="match status" value="1"/>
</dbReference>
<dbReference type="InterPro" id="IPR036775">
    <property type="entry name" value="DNA_pol_Y-fam_lit_finger_sf"/>
</dbReference>